<dbReference type="GO" id="GO:0016788">
    <property type="term" value="F:hydrolase activity, acting on ester bonds"/>
    <property type="evidence" value="ECO:0007669"/>
    <property type="project" value="InterPro"/>
</dbReference>
<dbReference type="Gene3D" id="3.40.50.1110">
    <property type="entry name" value="SGNH hydrolase"/>
    <property type="match status" value="1"/>
</dbReference>
<proteinExistence type="predicted"/>
<reference evidence="2" key="1">
    <citation type="submission" date="2022-11" db="UniProtKB">
        <authorList>
            <consortium name="WormBaseParasite"/>
        </authorList>
    </citation>
    <scope>IDENTIFICATION</scope>
</reference>
<dbReference type="AlphaFoldDB" id="A0A914QJD5"/>
<evidence type="ECO:0000313" key="1">
    <source>
        <dbReference type="Proteomes" id="UP000887578"/>
    </source>
</evidence>
<dbReference type="WBParaSite" id="PDA_v2.g27433.t1">
    <property type="protein sequence ID" value="PDA_v2.g27433.t1"/>
    <property type="gene ID" value="PDA_v2.g27433"/>
</dbReference>
<evidence type="ECO:0000313" key="2">
    <source>
        <dbReference type="WBParaSite" id="PDA_v2.g27433.t1"/>
    </source>
</evidence>
<protein>
    <submittedName>
        <fullName evidence="2">SGNH hydrolase-type esterase domain-containing protein</fullName>
    </submittedName>
</protein>
<accession>A0A914QJD5</accession>
<dbReference type="PANTHER" id="PTHR37981">
    <property type="entry name" value="LIPASE 2"/>
    <property type="match status" value="1"/>
</dbReference>
<sequence length="250" mass="28455">MDECHRSHKSWPYFVYSKLQKYSRQIPTHFTYIPCAGAAVDLGILNGHQGQLSQLDVVEQIAKLRGRGPDLLMMAIGGNDVGYSDILSRLFLGNSKSLFNTVDMRLFYLSHELERLGERLNALKANQVVIPHYFDISRNEKGFFDSNCSDLHQISTSNLKLADRQILRKVNRVISEKAKMFQWTVIDSVPKLFRHGGICSTSSLIRSTTSSLQLQGDTLGAFHPIESAHQLISDLVWKKLDFKKLLRFQI</sequence>
<name>A0A914QJD5_9BILA</name>
<keyword evidence="1" id="KW-1185">Reference proteome</keyword>
<dbReference type="PANTHER" id="PTHR37981:SF1">
    <property type="entry name" value="SGNH HYDROLASE-TYPE ESTERASE DOMAIN-CONTAINING PROTEIN"/>
    <property type="match status" value="1"/>
</dbReference>
<dbReference type="Proteomes" id="UP000887578">
    <property type="component" value="Unplaced"/>
</dbReference>
<dbReference type="SUPFAM" id="SSF52266">
    <property type="entry name" value="SGNH hydrolase"/>
    <property type="match status" value="1"/>
</dbReference>
<dbReference type="InterPro" id="IPR036514">
    <property type="entry name" value="SGNH_hydro_sf"/>
</dbReference>
<dbReference type="GO" id="GO:0006629">
    <property type="term" value="P:lipid metabolic process"/>
    <property type="evidence" value="ECO:0007669"/>
    <property type="project" value="TreeGrafter"/>
</dbReference>
<organism evidence="1 2">
    <name type="scientific">Panagrolaimus davidi</name>
    <dbReference type="NCBI Taxonomy" id="227884"/>
    <lineage>
        <taxon>Eukaryota</taxon>
        <taxon>Metazoa</taxon>
        <taxon>Ecdysozoa</taxon>
        <taxon>Nematoda</taxon>
        <taxon>Chromadorea</taxon>
        <taxon>Rhabditida</taxon>
        <taxon>Tylenchina</taxon>
        <taxon>Panagrolaimomorpha</taxon>
        <taxon>Panagrolaimoidea</taxon>
        <taxon>Panagrolaimidae</taxon>
        <taxon>Panagrolaimus</taxon>
    </lineage>
</organism>
<dbReference type="InterPro" id="IPR037460">
    <property type="entry name" value="SEST-like"/>
</dbReference>